<dbReference type="GO" id="GO:0005852">
    <property type="term" value="C:eukaryotic translation initiation factor 3 complex"/>
    <property type="evidence" value="ECO:0007669"/>
    <property type="project" value="InterPro"/>
</dbReference>
<accession>A0A9W5TDV0</accession>
<dbReference type="GO" id="GO:0003743">
    <property type="term" value="F:translation initiation factor activity"/>
    <property type="evidence" value="ECO:0007669"/>
    <property type="project" value="UniProtKB-KW"/>
</dbReference>
<keyword evidence="1" id="KW-0648">Protein biosynthesis</keyword>
<evidence type="ECO:0000313" key="2">
    <source>
        <dbReference type="Proteomes" id="UP001057455"/>
    </source>
</evidence>
<dbReference type="EMBL" id="BLIY01000024">
    <property type="protein sequence ID" value="GFE55820.1"/>
    <property type="molecule type" value="Genomic_DNA"/>
</dbReference>
<dbReference type="Proteomes" id="UP001057455">
    <property type="component" value="Unassembled WGS sequence"/>
</dbReference>
<keyword evidence="1" id="KW-0396">Initiation factor</keyword>
<keyword evidence="2" id="KW-1185">Reference proteome</keyword>
<comment type="caution">
    <text evidence="1">The sequence shown here is derived from an EMBL/GenBank/DDBJ whole genome shotgun (WGS) entry which is preliminary data.</text>
</comment>
<sequence length="208" mass="23327">MPEDSDTLDCWDAYTDSEDERRFALTGCTKSDAAVQSADVNALSAKLQAQKLSESADRDFVDDLFGVPSRTSANSDDYANDIFAQNPIKTVIPTDPLAHVTLKCLKDCDDVAKKLSQKIDQSSAKSAIWLQFLDTLFQACEKKLDIKDLQTLKRKIEAALKNKEAKQTQTAFTKKKPNDMTSAKNYQDELDMLYGDLSDDDDEPLYYQ</sequence>
<gene>
    <name evidence="1" type="ORF">BaOVIS_032240</name>
</gene>
<proteinExistence type="predicted"/>
<dbReference type="Pfam" id="PF08597">
    <property type="entry name" value="eIF3_subunit"/>
    <property type="match status" value="1"/>
</dbReference>
<protein>
    <submittedName>
        <fullName evidence="1">Translation initiation factor eIF3 subunit</fullName>
    </submittedName>
</protein>
<reference evidence="1" key="1">
    <citation type="submission" date="2019-12" db="EMBL/GenBank/DDBJ databases">
        <title>Genome sequence of Babesia ovis.</title>
        <authorList>
            <person name="Yamagishi J."/>
            <person name="Sevinc F."/>
            <person name="Xuan X."/>
        </authorList>
    </citation>
    <scope>NUCLEOTIDE SEQUENCE</scope>
    <source>
        <strain evidence="1">Selcuk</strain>
    </source>
</reference>
<organism evidence="1 2">
    <name type="scientific">Babesia ovis</name>
    <dbReference type="NCBI Taxonomy" id="5869"/>
    <lineage>
        <taxon>Eukaryota</taxon>
        <taxon>Sar</taxon>
        <taxon>Alveolata</taxon>
        <taxon>Apicomplexa</taxon>
        <taxon>Aconoidasida</taxon>
        <taxon>Piroplasmida</taxon>
        <taxon>Babesiidae</taxon>
        <taxon>Babesia</taxon>
    </lineage>
</organism>
<dbReference type="InterPro" id="IPR013906">
    <property type="entry name" value="eIF3j"/>
</dbReference>
<name>A0A9W5TDV0_BABOV</name>
<evidence type="ECO:0000313" key="1">
    <source>
        <dbReference type="EMBL" id="GFE55820.1"/>
    </source>
</evidence>
<dbReference type="OrthoDB" id="20381at2759"/>
<dbReference type="AlphaFoldDB" id="A0A9W5TDV0"/>